<feature type="transmembrane region" description="Helical" evidence="3">
    <location>
        <begin position="339"/>
        <end position="357"/>
    </location>
</feature>
<feature type="transmembrane region" description="Helical" evidence="3">
    <location>
        <begin position="46"/>
        <end position="66"/>
    </location>
</feature>
<feature type="transmembrane region" description="Helical" evidence="3">
    <location>
        <begin position="452"/>
        <end position="474"/>
    </location>
</feature>
<dbReference type="EMBL" id="JBAMIC010000001">
    <property type="protein sequence ID" value="KAK7116672.1"/>
    <property type="molecule type" value="Genomic_DNA"/>
</dbReference>
<comment type="caution">
    <text evidence="4">The sequence shown here is derived from an EMBL/GenBank/DDBJ whole genome shotgun (WGS) entry which is preliminary data.</text>
</comment>
<reference evidence="4 5" key="1">
    <citation type="submission" date="2024-02" db="EMBL/GenBank/DDBJ databases">
        <title>Chromosome-scale genome assembly of the rough periwinkle Littorina saxatilis.</title>
        <authorList>
            <person name="De Jode A."/>
            <person name="Faria R."/>
            <person name="Formenti G."/>
            <person name="Sims Y."/>
            <person name="Smith T.P."/>
            <person name="Tracey A."/>
            <person name="Wood J.M.D."/>
            <person name="Zagrodzka Z.B."/>
            <person name="Johannesson K."/>
            <person name="Butlin R.K."/>
            <person name="Leder E.H."/>
        </authorList>
    </citation>
    <scope>NUCLEOTIDE SEQUENCE [LARGE SCALE GENOMIC DNA]</scope>
    <source>
        <strain evidence="4">Snail1</strain>
        <tissue evidence="4">Muscle</tissue>
    </source>
</reference>
<dbReference type="FunFam" id="1.20.1250.20:FF:000431">
    <property type="entry name" value="Predicted protein"/>
    <property type="match status" value="1"/>
</dbReference>
<dbReference type="GO" id="GO:0005886">
    <property type="term" value="C:plasma membrane"/>
    <property type="evidence" value="ECO:0007669"/>
    <property type="project" value="TreeGrafter"/>
</dbReference>
<dbReference type="Proteomes" id="UP001374579">
    <property type="component" value="Unassembled WGS sequence"/>
</dbReference>
<sequence>MEPSKKIPLRIRLAYSIGHFQNDLMASMWFSYLLVYLHQVRNFNNIYAGTLLLVGQIADAIATPLIGYESDANSGCCGYTKRKSWHLFGTICTTCSFPFIFAPVIGATTQTEDYALFVYYAAFVIIFQIGWASVQISHLSLIPDLTQCQSEVAGLNGWRYAATGIANLATYAIAWVILASGNNVNNSKLTHADAGHFRNIAFIVTGIGLVTSVVFHLCVPEPKCETHFHAPAETTYGAIAPCDEEAATQSIEKSTIRRSRRRDLKDWFKDVRFYQVALIYMCTRLFVNISQVYLPMYLTETIELDKETIANVPLVCYASSFFTATLLKVVDKQMGRVKTYVAGLFFALGSAAFVYFIPAKETWMVYLASILIGIGGALILVTSLSFVADLIGDFTGSSAFVYGAMSFTDKLANGVAVEIVQIFHPCVTPLLGKKGKNCCPACKPYYRKVQTFVPGGAAALALVGLCTLACSAISTRVKVPQLMYDPTSVNHTVSNGHTPNSSAANEANGTSDQHGHSPYSTKTVAEVHSDPSISSLNGDGRLAGDSESEDETAETPLLRARSGRHSKLAAPAPYDI</sequence>
<comment type="similarity">
    <text evidence="1">Belongs to the major facilitator superfamily.</text>
</comment>
<keyword evidence="3" id="KW-0472">Membrane</keyword>
<name>A0AAN9GPV2_9CAEN</name>
<keyword evidence="3" id="KW-0812">Transmembrane</keyword>
<dbReference type="GO" id="GO:0015293">
    <property type="term" value="F:symporter activity"/>
    <property type="evidence" value="ECO:0007669"/>
    <property type="project" value="InterPro"/>
</dbReference>
<dbReference type="PANTHER" id="PTHR11328">
    <property type="entry name" value="MAJOR FACILITATOR SUPERFAMILY DOMAIN-CONTAINING PROTEIN"/>
    <property type="match status" value="1"/>
</dbReference>
<dbReference type="GO" id="GO:0008643">
    <property type="term" value="P:carbohydrate transport"/>
    <property type="evidence" value="ECO:0007669"/>
    <property type="project" value="InterPro"/>
</dbReference>
<dbReference type="Pfam" id="PF13347">
    <property type="entry name" value="MFS_2"/>
    <property type="match status" value="1"/>
</dbReference>
<evidence type="ECO:0000313" key="5">
    <source>
        <dbReference type="Proteomes" id="UP001374579"/>
    </source>
</evidence>
<evidence type="ECO:0008006" key="6">
    <source>
        <dbReference type="Google" id="ProtNLM"/>
    </source>
</evidence>
<proteinExistence type="inferred from homology"/>
<dbReference type="InterPro" id="IPR036259">
    <property type="entry name" value="MFS_trans_sf"/>
</dbReference>
<feature type="transmembrane region" description="Helical" evidence="3">
    <location>
        <begin position="20"/>
        <end position="40"/>
    </location>
</feature>
<feature type="transmembrane region" description="Helical" evidence="3">
    <location>
        <begin position="200"/>
        <end position="219"/>
    </location>
</feature>
<keyword evidence="3" id="KW-1133">Transmembrane helix</keyword>
<accession>A0AAN9GPV2</accession>
<evidence type="ECO:0000256" key="2">
    <source>
        <dbReference type="SAM" id="MobiDB-lite"/>
    </source>
</evidence>
<feature type="transmembrane region" description="Helical" evidence="3">
    <location>
        <begin position="87"/>
        <end position="105"/>
    </location>
</feature>
<protein>
    <recommendedName>
        <fullName evidence="6">Major facilitator superfamily domain-containing protein 12</fullName>
    </recommendedName>
</protein>
<dbReference type="SUPFAM" id="SSF103473">
    <property type="entry name" value="MFS general substrate transporter"/>
    <property type="match status" value="1"/>
</dbReference>
<feature type="compositionally biased region" description="Polar residues" evidence="2">
    <location>
        <begin position="490"/>
        <end position="523"/>
    </location>
</feature>
<feature type="transmembrane region" description="Helical" evidence="3">
    <location>
        <begin position="363"/>
        <end position="388"/>
    </location>
</feature>
<evidence type="ECO:0000256" key="3">
    <source>
        <dbReference type="SAM" id="Phobius"/>
    </source>
</evidence>
<feature type="transmembrane region" description="Helical" evidence="3">
    <location>
        <begin position="160"/>
        <end position="180"/>
    </location>
</feature>
<dbReference type="PANTHER" id="PTHR11328:SF28">
    <property type="entry name" value="MAJOR FACILITATOR SUPERFAMILY DOMAIN-CONTAINING PROTEIN 12"/>
    <property type="match status" value="1"/>
</dbReference>
<feature type="region of interest" description="Disordered" evidence="2">
    <location>
        <begin position="490"/>
        <end position="576"/>
    </location>
</feature>
<keyword evidence="5" id="KW-1185">Reference proteome</keyword>
<feature type="transmembrane region" description="Helical" evidence="3">
    <location>
        <begin position="309"/>
        <end position="327"/>
    </location>
</feature>
<evidence type="ECO:0000256" key="1">
    <source>
        <dbReference type="ARBA" id="ARBA00008335"/>
    </source>
</evidence>
<dbReference type="InterPro" id="IPR039672">
    <property type="entry name" value="MFS_2"/>
</dbReference>
<feature type="transmembrane region" description="Helical" evidence="3">
    <location>
        <begin position="117"/>
        <end position="139"/>
    </location>
</feature>
<dbReference type="Gene3D" id="1.20.1250.20">
    <property type="entry name" value="MFS general substrate transporter like domains"/>
    <property type="match status" value="2"/>
</dbReference>
<dbReference type="CDD" id="cd17491">
    <property type="entry name" value="MFS_MFSD12"/>
    <property type="match status" value="1"/>
</dbReference>
<organism evidence="4 5">
    <name type="scientific">Littorina saxatilis</name>
    <dbReference type="NCBI Taxonomy" id="31220"/>
    <lineage>
        <taxon>Eukaryota</taxon>
        <taxon>Metazoa</taxon>
        <taxon>Spiralia</taxon>
        <taxon>Lophotrochozoa</taxon>
        <taxon>Mollusca</taxon>
        <taxon>Gastropoda</taxon>
        <taxon>Caenogastropoda</taxon>
        <taxon>Littorinimorpha</taxon>
        <taxon>Littorinoidea</taxon>
        <taxon>Littorinidae</taxon>
        <taxon>Littorina</taxon>
    </lineage>
</organism>
<gene>
    <name evidence="4" type="ORF">V1264_002308</name>
</gene>
<evidence type="ECO:0000313" key="4">
    <source>
        <dbReference type="EMBL" id="KAK7116672.1"/>
    </source>
</evidence>
<dbReference type="AlphaFoldDB" id="A0AAN9GPV2"/>
<feature type="transmembrane region" description="Helical" evidence="3">
    <location>
        <begin position="271"/>
        <end position="289"/>
    </location>
</feature>